<sequence length="402" mass="45870">MALPSTRQLLLLLVALSFVFFFLSLMCYPKPFMAISRGDLLGLRPVNETTISKNCCLATYMDYNCSTLTECRFFFFFFFYFCFADGDAADCDLADGAWVRDLDGSGYTNGSCPLMLEHNCGKYGKDQGYVNWRWKPKQCQLPRFRGKVEIPLGAKDEDEDTVKTWYFQYYDFTLMQLWTKFLVEAAEQVINGTGTGFYDLHLDRIDTSWSGKLPLLDYLVISDGHWFFRKLYLHEHDKLVGCVYCSEGNLTDFGINFAIRKAFRTAFQFINECEQCEGLVTVVRTFAPAHFENGTWNDGGDCSRTRPFEESAISLTGTEYDIRSTQVEELESMRSAKGGKGFGLLDVTKAMMMRPDAHPGSHRDFMGMKGFNDCVHWCLPGPVDMWNEMLLAVLKKEGLIAT</sequence>
<organism evidence="10 11">
    <name type="scientific">Ensete ventricosum</name>
    <name type="common">Abyssinian banana</name>
    <name type="synonym">Musa ensete</name>
    <dbReference type="NCBI Taxonomy" id="4639"/>
    <lineage>
        <taxon>Eukaryota</taxon>
        <taxon>Viridiplantae</taxon>
        <taxon>Streptophyta</taxon>
        <taxon>Embryophyta</taxon>
        <taxon>Tracheophyta</taxon>
        <taxon>Spermatophyta</taxon>
        <taxon>Magnoliopsida</taxon>
        <taxon>Liliopsida</taxon>
        <taxon>Zingiberales</taxon>
        <taxon>Musaceae</taxon>
        <taxon>Ensete</taxon>
    </lineage>
</organism>
<dbReference type="GO" id="GO:0000139">
    <property type="term" value="C:Golgi membrane"/>
    <property type="evidence" value="ECO:0007669"/>
    <property type="project" value="UniProtKB-SubCell"/>
</dbReference>
<evidence type="ECO:0000256" key="5">
    <source>
        <dbReference type="ARBA" id="ARBA00022989"/>
    </source>
</evidence>
<feature type="domain" description="Trichome birefringence-like N-terminal" evidence="9">
    <location>
        <begin position="90"/>
        <end position="140"/>
    </location>
</feature>
<name>A0A426YNI5_ENSVE</name>
<evidence type="ECO:0000313" key="11">
    <source>
        <dbReference type="Proteomes" id="UP000287651"/>
    </source>
</evidence>
<accession>A0A426YNI5</accession>
<evidence type="ECO:0000256" key="3">
    <source>
        <dbReference type="ARBA" id="ARBA00022692"/>
    </source>
</evidence>
<evidence type="ECO:0000256" key="2">
    <source>
        <dbReference type="ARBA" id="ARBA00007727"/>
    </source>
</evidence>
<evidence type="ECO:0000259" key="9">
    <source>
        <dbReference type="Pfam" id="PF14416"/>
    </source>
</evidence>
<dbReference type="InterPro" id="IPR026057">
    <property type="entry name" value="TBL_C"/>
</dbReference>
<feature type="domain" description="Trichome birefringence-like C-terminal" evidence="8">
    <location>
        <begin position="155"/>
        <end position="392"/>
    </location>
</feature>
<dbReference type="InterPro" id="IPR029962">
    <property type="entry name" value="TBL"/>
</dbReference>
<dbReference type="Pfam" id="PF14416">
    <property type="entry name" value="PMR5N"/>
    <property type="match status" value="1"/>
</dbReference>
<proteinExistence type="inferred from homology"/>
<dbReference type="Pfam" id="PF13839">
    <property type="entry name" value="PC-Esterase"/>
    <property type="match status" value="1"/>
</dbReference>
<keyword evidence="6" id="KW-0333">Golgi apparatus</keyword>
<evidence type="ECO:0000256" key="1">
    <source>
        <dbReference type="ARBA" id="ARBA00004323"/>
    </source>
</evidence>
<dbReference type="InterPro" id="IPR025846">
    <property type="entry name" value="TBL_N"/>
</dbReference>
<comment type="caution">
    <text evidence="10">The sequence shown here is derived from an EMBL/GenBank/DDBJ whole genome shotgun (WGS) entry which is preliminary data.</text>
</comment>
<dbReference type="EMBL" id="AMZH03011226">
    <property type="protein sequence ID" value="RRT53272.1"/>
    <property type="molecule type" value="Genomic_DNA"/>
</dbReference>
<dbReference type="AlphaFoldDB" id="A0A426YNI5"/>
<evidence type="ECO:0000256" key="7">
    <source>
        <dbReference type="ARBA" id="ARBA00023136"/>
    </source>
</evidence>
<reference evidence="10 11" key="1">
    <citation type="journal article" date="2014" name="Agronomy (Basel)">
        <title>A Draft Genome Sequence for Ensete ventricosum, the Drought-Tolerant Tree Against Hunger.</title>
        <authorList>
            <person name="Harrison J."/>
            <person name="Moore K.A."/>
            <person name="Paszkiewicz K."/>
            <person name="Jones T."/>
            <person name="Grant M."/>
            <person name="Ambacheew D."/>
            <person name="Muzemil S."/>
            <person name="Studholme D.J."/>
        </authorList>
    </citation>
    <scope>NUCLEOTIDE SEQUENCE [LARGE SCALE GENOMIC DNA]</scope>
</reference>
<evidence type="ECO:0000259" key="8">
    <source>
        <dbReference type="Pfam" id="PF13839"/>
    </source>
</evidence>
<protein>
    <submittedName>
        <fullName evidence="10">Uncharacterized protein</fullName>
    </submittedName>
</protein>
<keyword evidence="4" id="KW-0735">Signal-anchor</keyword>
<gene>
    <name evidence="10" type="ORF">B296_00015945</name>
</gene>
<comment type="subcellular location">
    <subcellularLocation>
        <location evidence="1">Golgi apparatus membrane</location>
        <topology evidence="1">Single-pass type II membrane protein</topology>
    </subcellularLocation>
</comment>
<keyword evidence="7" id="KW-0472">Membrane</keyword>
<dbReference type="PANTHER" id="PTHR32285:SF28">
    <property type="entry name" value="XYLOGLUCAN O-ACETYLTRANSFERASE 2"/>
    <property type="match status" value="1"/>
</dbReference>
<dbReference type="PANTHER" id="PTHR32285">
    <property type="entry name" value="PROTEIN TRICHOME BIREFRINGENCE-LIKE 9-RELATED"/>
    <property type="match status" value="1"/>
</dbReference>
<dbReference type="Proteomes" id="UP000287651">
    <property type="component" value="Unassembled WGS sequence"/>
</dbReference>
<keyword evidence="3" id="KW-0812">Transmembrane</keyword>
<evidence type="ECO:0000313" key="10">
    <source>
        <dbReference type="EMBL" id="RRT53272.1"/>
    </source>
</evidence>
<dbReference type="GO" id="GO:1990538">
    <property type="term" value="F:xylan O-acetyltransferase activity"/>
    <property type="evidence" value="ECO:0007669"/>
    <property type="project" value="UniProtKB-ARBA"/>
</dbReference>
<evidence type="ECO:0000256" key="6">
    <source>
        <dbReference type="ARBA" id="ARBA00023034"/>
    </source>
</evidence>
<keyword evidence="5" id="KW-1133">Transmembrane helix</keyword>
<evidence type="ECO:0000256" key="4">
    <source>
        <dbReference type="ARBA" id="ARBA00022968"/>
    </source>
</evidence>
<comment type="similarity">
    <text evidence="2">Belongs to the PC-esterase family. TBL subfamily.</text>
</comment>